<accession>A0ABP4RVG6</accession>
<organism evidence="1 2">
    <name type="scientific">Glycomyces endophyticus</name>
    <dbReference type="NCBI Taxonomy" id="480996"/>
    <lineage>
        <taxon>Bacteria</taxon>
        <taxon>Bacillati</taxon>
        <taxon>Actinomycetota</taxon>
        <taxon>Actinomycetes</taxon>
        <taxon>Glycomycetales</taxon>
        <taxon>Glycomycetaceae</taxon>
        <taxon>Glycomyces</taxon>
    </lineage>
</organism>
<sequence length="95" mass="10852">MKAEAAAHPDDDGWLGDFHRGPAVFAVFREMDGAHPLSPPEYRIECNDGAGPRVVCRFVDEPEGVPEWFGAWRGDDWCEWILKRAFALVERPRNR</sequence>
<name>A0ABP4RVG6_9ACTN</name>
<reference evidence="2" key="1">
    <citation type="journal article" date="2019" name="Int. J. Syst. Evol. Microbiol.">
        <title>The Global Catalogue of Microorganisms (GCM) 10K type strain sequencing project: providing services to taxonomists for standard genome sequencing and annotation.</title>
        <authorList>
            <consortium name="The Broad Institute Genomics Platform"/>
            <consortium name="The Broad Institute Genome Sequencing Center for Infectious Disease"/>
            <person name="Wu L."/>
            <person name="Ma J."/>
        </authorList>
    </citation>
    <scope>NUCLEOTIDE SEQUENCE [LARGE SCALE GENOMIC DNA]</scope>
    <source>
        <strain evidence="2">JCM 16001</strain>
    </source>
</reference>
<evidence type="ECO:0000313" key="1">
    <source>
        <dbReference type="EMBL" id="GAA1661287.1"/>
    </source>
</evidence>
<proteinExistence type="predicted"/>
<comment type="caution">
    <text evidence="1">The sequence shown here is derived from an EMBL/GenBank/DDBJ whole genome shotgun (WGS) entry which is preliminary data.</text>
</comment>
<evidence type="ECO:0000313" key="2">
    <source>
        <dbReference type="Proteomes" id="UP001499851"/>
    </source>
</evidence>
<dbReference type="Proteomes" id="UP001499851">
    <property type="component" value="Unassembled WGS sequence"/>
</dbReference>
<protein>
    <submittedName>
        <fullName evidence="1">Uncharacterized protein</fullName>
    </submittedName>
</protein>
<keyword evidence="2" id="KW-1185">Reference proteome</keyword>
<gene>
    <name evidence="1" type="ORF">GCM10009830_03050</name>
</gene>
<dbReference type="EMBL" id="BAAAQF010000002">
    <property type="protein sequence ID" value="GAA1661287.1"/>
    <property type="molecule type" value="Genomic_DNA"/>
</dbReference>